<keyword evidence="1" id="KW-0175">Coiled coil</keyword>
<dbReference type="EMBL" id="BMSL01000036">
    <property type="protein sequence ID" value="GGS68205.1"/>
    <property type="molecule type" value="Genomic_DNA"/>
</dbReference>
<reference evidence="3" key="2">
    <citation type="submission" date="2020-09" db="EMBL/GenBank/DDBJ databases">
        <authorList>
            <person name="Sun Q."/>
            <person name="Ohkuma M."/>
        </authorList>
    </citation>
    <scope>NUCLEOTIDE SEQUENCE</scope>
    <source>
        <strain evidence="3">JCM 4234</strain>
    </source>
</reference>
<evidence type="ECO:0000313" key="3">
    <source>
        <dbReference type="EMBL" id="GGS68205.1"/>
    </source>
</evidence>
<name>A0A918GX36_STRGD</name>
<feature type="coiled-coil region" evidence="1">
    <location>
        <begin position="92"/>
        <end position="155"/>
    </location>
</feature>
<dbReference type="InterPro" id="IPR049082">
    <property type="entry name" value="T7SS_signal"/>
</dbReference>
<comment type="caution">
    <text evidence="3">The sequence shown here is derived from an EMBL/GenBank/DDBJ whole genome shotgun (WGS) entry which is preliminary data.</text>
</comment>
<protein>
    <recommendedName>
        <fullName evidence="2">Putative T7SS secretion signal domain-containing protein</fullName>
    </recommendedName>
</protein>
<dbReference type="Proteomes" id="UP000653493">
    <property type="component" value="Unassembled WGS sequence"/>
</dbReference>
<evidence type="ECO:0000256" key="1">
    <source>
        <dbReference type="SAM" id="Coils"/>
    </source>
</evidence>
<sequence>MSTQTYDALGFDPAPGEPASLQRIVTTLTGVGSRLDAAHGTLTRVGKADGVWEGDAASGFAEKIGELPRYLADGHGSLLEAARALHGWQARLTDFQALAARYEQEAEEARRALKRAEADPDLGLAGRTFDTEAALDDAQRRLDRAARRVDEAGAALDAVIRKAQDLLGDHEEAARAAAEAVRRAAERAPDEPGLFDRFMDGLKGLGDAVKELAGDIWEWVQQHADTIYKIGDWLGYASAACDVLAVVFSETIIGAVVFEAIGMVLNGGALAAHAVGWAAGAKKGNWLDIGLDIAGFVPFGDLARVGKVGLGAFKGVKIPLNVLEAGSKAADSLKRADDIVEAVGGGAVRTVEEQGMRAFGVVGGKIDAVKITADTFKDRLGVAVARHFGDANLYQAASGRLGGVLDHVVPKLVESTPLGRIPALADSVRSVADDAGNIRQYVDPRSWTARGYEAVTGAHNLYKEGVRHVTEDIQYGSEKFHESVDTAREKAGEFTGRLAAANPFG</sequence>
<gene>
    <name evidence="3" type="ORF">GCM10010238_66100</name>
</gene>
<evidence type="ECO:0000259" key="2">
    <source>
        <dbReference type="Pfam" id="PF21725"/>
    </source>
</evidence>
<dbReference type="Pfam" id="PF21725">
    <property type="entry name" value="T7SS_signal"/>
    <property type="match status" value="1"/>
</dbReference>
<accession>A0A918GX36</accession>
<feature type="domain" description="Putative T7SS secretion signal" evidence="2">
    <location>
        <begin position="16"/>
        <end position="192"/>
    </location>
</feature>
<keyword evidence="4" id="KW-1185">Reference proteome</keyword>
<organism evidence="3 4">
    <name type="scientific">Streptomyces griseoviridis</name>
    <dbReference type="NCBI Taxonomy" id="45398"/>
    <lineage>
        <taxon>Bacteria</taxon>
        <taxon>Bacillati</taxon>
        <taxon>Actinomycetota</taxon>
        <taxon>Actinomycetes</taxon>
        <taxon>Kitasatosporales</taxon>
        <taxon>Streptomycetaceae</taxon>
        <taxon>Streptomyces</taxon>
    </lineage>
</organism>
<dbReference type="AlphaFoldDB" id="A0A918GX36"/>
<evidence type="ECO:0000313" key="4">
    <source>
        <dbReference type="Proteomes" id="UP000653493"/>
    </source>
</evidence>
<proteinExistence type="predicted"/>
<reference evidence="3" key="1">
    <citation type="journal article" date="2014" name="Int. J. Syst. Evol. Microbiol.">
        <title>Complete genome sequence of Corynebacterium casei LMG S-19264T (=DSM 44701T), isolated from a smear-ripened cheese.</title>
        <authorList>
            <consortium name="US DOE Joint Genome Institute (JGI-PGF)"/>
            <person name="Walter F."/>
            <person name="Albersmeier A."/>
            <person name="Kalinowski J."/>
            <person name="Ruckert C."/>
        </authorList>
    </citation>
    <scope>NUCLEOTIDE SEQUENCE</scope>
    <source>
        <strain evidence="3">JCM 4234</strain>
    </source>
</reference>